<evidence type="ECO:0000256" key="10">
    <source>
        <dbReference type="SAM" id="Coils"/>
    </source>
</evidence>
<dbReference type="GO" id="GO:0051382">
    <property type="term" value="P:kinetochore assembly"/>
    <property type="evidence" value="ECO:0007669"/>
    <property type="project" value="TreeGrafter"/>
</dbReference>
<dbReference type="PANTHER" id="PTHR14527">
    <property type="entry name" value="PROTEIN MIS12 HOMOLOG"/>
    <property type="match status" value="1"/>
</dbReference>
<evidence type="ECO:0000256" key="5">
    <source>
        <dbReference type="ARBA" id="ARBA00022776"/>
    </source>
</evidence>
<dbReference type="EMBL" id="GBRH01223434">
    <property type="protein sequence ID" value="JAD74461.1"/>
    <property type="molecule type" value="Transcribed_RNA"/>
</dbReference>
<dbReference type="InterPro" id="IPR008685">
    <property type="entry name" value="Centromere_Mis12"/>
</dbReference>
<comment type="subcellular location">
    <subcellularLocation>
        <location evidence="1">Chromosome</location>
        <location evidence="1">Centromere</location>
        <location evidence="1">Kinetochore</location>
    </subcellularLocation>
</comment>
<keyword evidence="3" id="KW-0158">Chromosome</keyword>
<comment type="similarity">
    <text evidence="2">Belongs to the mis12 family.</text>
</comment>
<evidence type="ECO:0000256" key="3">
    <source>
        <dbReference type="ARBA" id="ARBA00022454"/>
    </source>
</evidence>
<proteinExistence type="inferred from homology"/>
<keyword evidence="8" id="KW-0131">Cell cycle</keyword>
<evidence type="ECO:0000256" key="8">
    <source>
        <dbReference type="ARBA" id="ARBA00023306"/>
    </source>
</evidence>
<reference evidence="11" key="2">
    <citation type="journal article" date="2015" name="Data Brief">
        <title>Shoot transcriptome of the giant reed, Arundo donax.</title>
        <authorList>
            <person name="Barrero R.A."/>
            <person name="Guerrero F.D."/>
            <person name="Moolhuijzen P."/>
            <person name="Goolsby J.A."/>
            <person name="Tidwell J."/>
            <person name="Bellgard S.E."/>
            <person name="Bellgard M.I."/>
        </authorList>
    </citation>
    <scope>NUCLEOTIDE SEQUENCE</scope>
    <source>
        <tissue evidence="11">Shoot tissue taken approximately 20 cm above the soil surface</tissue>
    </source>
</reference>
<dbReference type="Pfam" id="PF05859">
    <property type="entry name" value="Mis12"/>
    <property type="match status" value="1"/>
</dbReference>
<evidence type="ECO:0000256" key="9">
    <source>
        <dbReference type="ARBA" id="ARBA00023328"/>
    </source>
</evidence>
<evidence type="ECO:0000256" key="7">
    <source>
        <dbReference type="ARBA" id="ARBA00023054"/>
    </source>
</evidence>
<dbReference type="GO" id="GO:0000070">
    <property type="term" value="P:mitotic sister chromatid segregation"/>
    <property type="evidence" value="ECO:0007669"/>
    <property type="project" value="TreeGrafter"/>
</dbReference>
<evidence type="ECO:0000256" key="2">
    <source>
        <dbReference type="ARBA" id="ARBA00008643"/>
    </source>
</evidence>
<organism evidence="11">
    <name type="scientific">Arundo donax</name>
    <name type="common">Giant reed</name>
    <name type="synonym">Donax arundinaceus</name>
    <dbReference type="NCBI Taxonomy" id="35708"/>
    <lineage>
        <taxon>Eukaryota</taxon>
        <taxon>Viridiplantae</taxon>
        <taxon>Streptophyta</taxon>
        <taxon>Embryophyta</taxon>
        <taxon>Tracheophyta</taxon>
        <taxon>Spermatophyta</taxon>
        <taxon>Magnoliopsida</taxon>
        <taxon>Liliopsida</taxon>
        <taxon>Poales</taxon>
        <taxon>Poaceae</taxon>
        <taxon>PACMAD clade</taxon>
        <taxon>Arundinoideae</taxon>
        <taxon>Arundineae</taxon>
        <taxon>Arundo</taxon>
    </lineage>
</organism>
<evidence type="ECO:0000256" key="6">
    <source>
        <dbReference type="ARBA" id="ARBA00022838"/>
    </source>
</evidence>
<keyword evidence="5" id="KW-0498">Mitosis</keyword>
<evidence type="ECO:0008006" key="12">
    <source>
        <dbReference type="Google" id="ProtNLM"/>
    </source>
</evidence>
<accession>A0A0A9CFV8</accession>
<dbReference type="GO" id="GO:0005634">
    <property type="term" value="C:nucleus"/>
    <property type="evidence" value="ECO:0007669"/>
    <property type="project" value="InterPro"/>
</dbReference>
<name>A0A0A9CFV8_ARUDO</name>
<keyword evidence="6" id="KW-0995">Kinetochore</keyword>
<dbReference type="AlphaFoldDB" id="A0A0A9CFV8"/>
<evidence type="ECO:0000313" key="11">
    <source>
        <dbReference type="EMBL" id="JAD74461.1"/>
    </source>
</evidence>
<keyword evidence="9" id="KW-0137">Centromere</keyword>
<sequence>MEESCDESVAAAEAALGLNPQGFVDDVLDIVADVAEGAFEYCLQEAATPGVLGAAKAAEKAADLERGLNDIHNVIMNVLYKRMMNWEKYCLEHCLNVPEGFVVPEDDNSCAKESRKDRTSDSDLDLELDSLRRKLESANKESENLRRELSSLERQTTYKRKLDSSMAEIQKLFEDKFVQQNFAGLAKAIPILQQKLMERNKKMIETGSLVDQQVWKMNGLRDNKRLALDKGFTVHIEDIQEILNILPKE</sequence>
<evidence type="ECO:0000256" key="4">
    <source>
        <dbReference type="ARBA" id="ARBA00022618"/>
    </source>
</evidence>
<reference evidence="11" key="1">
    <citation type="submission" date="2014-09" db="EMBL/GenBank/DDBJ databases">
        <authorList>
            <person name="Magalhaes I.L.F."/>
            <person name="Oliveira U."/>
            <person name="Santos F.R."/>
            <person name="Vidigal T.H.D.A."/>
            <person name="Brescovit A.D."/>
            <person name="Santos A.J."/>
        </authorList>
    </citation>
    <scope>NUCLEOTIDE SEQUENCE</scope>
    <source>
        <tissue evidence="11">Shoot tissue taken approximately 20 cm above the soil surface</tissue>
    </source>
</reference>
<protein>
    <recommendedName>
        <fullName evidence="12">Protein MIS12 homolog</fullName>
    </recommendedName>
</protein>
<keyword evidence="4" id="KW-0132">Cell division</keyword>
<keyword evidence="7 10" id="KW-0175">Coiled coil</keyword>
<dbReference type="GO" id="GO:0051301">
    <property type="term" value="P:cell division"/>
    <property type="evidence" value="ECO:0007669"/>
    <property type="project" value="UniProtKB-KW"/>
</dbReference>
<dbReference type="GO" id="GO:0000444">
    <property type="term" value="C:MIS12/MIND type complex"/>
    <property type="evidence" value="ECO:0007669"/>
    <property type="project" value="TreeGrafter"/>
</dbReference>
<evidence type="ECO:0000256" key="1">
    <source>
        <dbReference type="ARBA" id="ARBA00004629"/>
    </source>
</evidence>
<dbReference type="PANTHER" id="PTHR14527:SF2">
    <property type="entry name" value="PROTEIN MIS12 HOMOLOG"/>
    <property type="match status" value="1"/>
</dbReference>
<feature type="coiled-coil region" evidence="10">
    <location>
        <begin position="121"/>
        <end position="155"/>
    </location>
</feature>